<dbReference type="Proteomes" id="UP000620104">
    <property type="component" value="Unassembled WGS sequence"/>
</dbReference>
<dbReference type="OrthoDB" id="937at2759"/>
<organism evidence="2 3">
    <name type="scientific">Naganishia liquefaciens</name>
    <dbReference type="NCBI Taxonomy" id="104408"/>
    <lineage>
        <taxon>Eukaryota</taxon>
        <taxon>Fungi</taxon>
        <taxon>Dikarya</taxon>
        <taxon>Basidiomycota</taxon>
        <taxon>Agaricomycotina</taxon>
        <taxon>Tremellomycetes</taxon>
        <taxon>Filobasidiales</taxon>
        <taxon>Filobasidiaceae</taxon>
        <taxon>Naganishia</taxon>
    </lineage>
</organism>
<dbReference type="PANTHER" id="PTHR18444">
    <property type="entry name" value="UPF0538 FAMILY MEMBER"/>
    <property type="match status" value="1"/>
</dbReference>
<comment type="similarity">
    <text evidence="1">Belongs to the UPF0538 family.</text>
</comment>
<name>A0A8H3TPJ6_9TREE</name>
<dbReference type="PANTHER" id="PTHR18444:SF9">
    <property type="entry name" value="UPF0538 PROTEIN C2ORF76"/>
    <property type="match status" value="1"/>
</dbReference>
<accession>A0A8H3TPJ6</accession>
<evidence type="ECO:0008006" key="4">
    <source>
        <dbReference type="Google" id="ProtNLM"/>
    </source>
</evidence>
<comment type="caution">
    <text evidence="2">The sequence shown here is derived from an EMBL/GenBank/DDBJ whole genome shotgun (WGS) entry which is preliminary data.</text>
</comment>
<evidence type="ECO:0000256" key="1">
    <source>
        <dbReference type="ARBA" id="ARBA00007176"/>
    </source>
</evidence>
<dbReference type="Pfam" id="PF10209">
    <property type="entry name" value="DUF2340"/>
    <property type="match status" value="1"/>
</dbReference>
<sequence length="145" mass="16728">MSSEQHQESPHELLASERKPVTDATLTIRVIKSFEYRTMKPLVLKDLDLTTLTVGELLEKCKAAVKTTAGFKAFRTTDFDTLKLYTQAHSHKTMNLIINLDHDDWILSDLNKTLVEVGAVNETEYSLFNREAYENFKQHPEVKWD</sequence>
<dbReference type="AlphaFoldDB" id="A0A8H3TPJ6"/>
<evidence type="ECO:0000313" key="3">
    <source>
        <dbReference type="Proteomes" id="UP000620104"/>
    </source>
</evidence>
<evidence type="ECO:0000313" key="2">
    <source>
        <dbReference type="EMBL" id="GHJ84847.1"/>
    </source>
</evidence>
<dbReference type="InterPro" id="IPR018794">
    <property type="entry name" value="UPF0538"/>
</dbReference>
<gene>
    <name evidence="2" type="ORF">NliqN6_1249</name>
</gene>
<dbReference type="EMBL" id="BLZA01000009">
    <property type="protein sequence ID" value="GHJ84847.1"/>
    <property type="molecule type" value="Genomic_DNA"/>
</dbReference>
<reference evidence="2" key="1">
    <citation type="submission" date="2020-07" db="EMBL/GenBank/DDBJ databases">
        <title>Draft Genome Sequence of a Deep-Sea Yeast, Naganishia (Cryptococcus) liquefaciens strain N6.</title>
        <authorList>
            <person name="Han Y.W."/>
            <person name="Kajitani R."/>
            <person name="Morimoto H."/>
            <person name="Parhat M."/>
            <person name="Tsubouchi H."/>
            <person name="Bakenova O."/>
            <person name="Ogata M."/>
            <person name="Argunhan B."/>
            <person name="Aoki R."/>
            <person name="Kajiwara S."/>
            <person name="Itoh T."/>
            <person name="Iwasaki H."/>
        </authorList>
    </citation>
    <scope>NUCLEOTIDE SEQUENCE</scope>
    <source>
        <strain evidence="2">N6</strain>
    </source>
</reference>
<proteinExistence type="inferred from homology"/>
<keyword evidence="3" id="KW-1185">Reference proteome</keyword>
<protein>
    <recommendedName>
        <fullName evidence="4">Cytoplasmic protein</fullName>
    </recommendedName>
</protein>